<reference evidence="2 3" key="1">
    <citation type="submission" date="2021-01" db="EMBL/GenBank/DDBJ databases">
        <title>Genomic Encyclopedia of Type Strains, Phase IV (KMG-IV): sequencing the most valuable type-strain genomes for metagenomic binning, comparative biology and taxonomic classification.</title>
        <authorList>
            <person name="Goeker M."/>
        </authorList>
    </citation>
    <scope>NUCLEOTIDE SEQUENCE [LARGE SCALE GENOMIC DNA]</scope>
    <source>
        <strain evidence="2 3">DSM 25540</strain>
    </source>
</reference>
<keyword evidence="1" id="KW-0812">Transmembrane</keyword>
<evidence type="ECO:0000313" key="3">
    <source>
        <dbReference type="Proteomes" id="UP000741863"/>
    </source>
</evidence>
<dbReference type="Proteomes" id="UP000741863">
    <property type="component" value="Unassembled WGS sequence"/>
</dbReference>
<protein>
    <submittedName>
        <fullName evidence="2">ABC-type bacteriocin/lantibiotic exporter with double-glycine peptidase domain</fullName>
    </submittedName>
</protein>
<sequence>MNLYEPVRTLVSGIALTLFSTLSFWVVSSSGVIWLPNWQLLIVCGGAGVVFSVIGVYQMNRKGNHNEHSVSVNHSK</sequence>
<gene>
    <name evidence="2" type="ORF">JOD17_000284</name>
</gene>
<feature type="transmembrane region" description="Helical" evidence="1">
    <location>
        <begin position="7"/>
        <end position="26"/>
    </location>
</feature>
<evidence type="ECO:0000313" key="2">
    <source>
        <dbReference type="EMBL" id="MBM7631193.1"/>
    </source>
</evidence>
<keyword evidence="1" id="KW-0472">Membrane</keyword>
<proteinExistence type="predicted"/>
<accession>A0ABS2P715</accession>
<organism evidence="2 3">
    <name type="scientific">Geomicrobium sediminis</name>
    <dbReference type="NCBI Taxonomy" id="1347788"/>
    <lineage>
        <taxon>Bacteria</taxon>
        <taxon>Bacillati</taxon>
        <taxon>Bacillota</taxon>
        <taxon>Bacilli</taxon>
        <taxon>Bacillales</taxon>
        <taxon>Geomicrobium</taxon>
    </lineage>
</organism>
<dbReference type="EMBL" id="JAFBEC010000001">
    <property type="protein sequence ID" value="MBM7631193.1"/>
    <property type="molecule type" value="Genomic_DNA"/>
</dbReference>
<keyword evidence="1" id="KW-1133">Transmembrane helix</keyword>
<evidence type="ECO:0000256" key="1">
    <source>
        <dbReference type="SAM" id="Phobius"/>
    </source>
</evidence>
<feature type="transmembrane region" description="Helical" evidence="1">
    <location>
        <begin position="38"/>
        <end position="57"/>
    </location>
</feature>
<dbReference type="RefSeq" id="WP_204695372.1">
    <property type="nucleotide sequence ID" value="NZ_JAFBEC010000001.1"/>
</dbReference>
<keyword evidence="3" id="KW-1185">Reference proteome</keyword>
<comment type="caution">
    <text evidence="2">The sequence shown here is derived from an EMBL/GenBank/DDBJ whole genome shotgun (WGS) entry which is preliminary data.</text>
</comment>
<name>A0ABS2P715_9BACL</name>